<dbReference type="Proteomes" id="UP000076858">
    <property type="component" value="Unassembled WGS sequence"/>
</dbReference>
<dbReference type="EMBL" id="LRGB01002200">
    <property type="protein sequence ID" value="KZS08444.1"/>
    <property type="molecule type" value="Genomic_DNA"/>
</dbReference>
<proteinExistence type="predicted"/>
<name>A0A162D8Q2_9CRUS</name>
<gene>
    <name evidence="2" type="ORF">APZ42_027553</name>
</gene>
<organism evidence="2 3">
    <name type="scientific">Daphnia magna</name>
    <dbReference type="NCBI Taxonomy" id="35525"/>
    <lineage>
        <taxon>Eukaryota</taxon>
        <taxon>Metazoa</taxon>
        <taxon>Ecdysozoa</taxon>
        <taxon>Arthropoda</taxon>
        <taxon>Crustacea</taxon>
        <taxon>Branchiopoda</taxon>
        <taxon>Diplostraca</taxon>
        <taxon>Cladocera</taxon>
        <taxon>Anomopoda</taxon>
        <taxon>Daphniidae</taxon>
        <taxon>Daphnia</taxon>
    </lineage>
</organism>
<keyword evidence="3" id="KW-1185">Reference proteome</keyword>
<dbReference type="AlphaFoldDB" id="A0A162D8Q2"/>
<accession>A0A162D8Q2</accession>
<feature type="transmembrane region" description="Helical" evidence="1">
    <location>
        <begin position="6"/>
        <end position="24"/>
    </location>
</feature>
<reference evidence="2 3" key="1">
    <citation type="submission" date="2016-03" db="EMBL/GenBank/DDBJ databases">
        <title>EvidentialGene: Evidence-directed Construction of Genes on Genomes.</title>
        <authorList>
            <person name="Gilbert D.G."/>
            <person name="Choi J.-H."/>
            <person name="Mockaitis K."/>
            <person name="Colbourne J."/>
            <person name="Pfrender M."/>
        </authorList>
    </citation>
    <scope>NUCLEOTIDE SEQUENCE [LARGE SCALE GENOMIC DNA]</scope>
    <source>
        <strain evidence="2 3">Xinb3</strain>
        <tissue evidence="2">Complete organism</tissue>
    </source>
</reference>
<protein>
    <submittedName>
        <fullName evidence="2">Uncharacterized protein</fullName>
    </submittedName>
</protein>
<comment type="caution">
    <text evidence="2">The sequence shown here is derived from an EMBL/GenBank/DDBJ whole genome shotgun (WGS) entry which is preliminary data.</text>
</comment>
<keyword evidence="1" id="KW-0812">Transmembrane</keyword>
<evidence type="ECO:0000313" key="3">
    <source>
        <dbReference type="Proteomes" id="UP000076858"/>
    </source>
</evidence>
<sequence length="65" mass="7515">MKNHWWGGVGCINKLIYFVCVCVLKHGKIRGFLRPSSCRSQSVCHMRSGGYQPSHRCDMEVNVMW</sequence>
<keyword evidence="1" id="KW-0472">Membrane</keyword>
<keyword evidence="1" id="KW-1133">Transmembrane helix</keyword>
<evidence type="ECO:0000313" key="2">
    <source>
        <dbReference type="EMBL" id="KZS08444.1"/>
    </source>
</evidence>
<evidence type="ECO:0000256" key="1">
    <source>
        <dbReference type="SAM" id="Phobius"/>
    </source>
</evidence>